<dbReference type="EMBL" id="NHYD01003972">
    <property type="protein sequence ID" value="PPQ67566.1"/>
    <property type="molecule type" value="Genomic_DNA"/>
</dbReference>
<feature type="compositionally biased region" description="Polar residues" evidence="1">
    <location>
        <begin position="8"/>
        <end position="23"/>
    </location>
</feature>
<evidence type="ECO:0000256" key="1">
    <source>
        <dbReference type="SAM" id="MobiDB-lite"/>
    </source>
</evidence>
<feature type="compositionally biased region" description="Basic and acidic residues" evidence="1">
    <location>
        <begin position="66"/>
        <end position="78"/>
    </location>
</feature>
<dbReference type="InParanoid" id="A0A409VMW5"/>
<dbReference type="AlphaFoldDB" id="A0A409VMW5"/>
<gene>
    <name evidence="2" type="ORF">CVT25_012060</name>
</gene>
<dbReference type="Proteomes" id="UP000283269">
    <property type="component" value="Unassembled WGS sequence"/>
</dbReference>
<evidence type="ECO:0000313" key="2">
    <source>
        <dbReference type="EMBL" id="PPQ67566.1"/>
    </source>
</evidence>
<evidence type="ECO:0000313" key="3">
    <source>
        <dbReference type="Proteomes" id="UP000283269"/>
    </source>
</evidence>
<feature type="region of interest" description="Disordered" evidence="1">
    <location>
        <begin position="149"/>
        <end position="212"/>
    </location>
</feature>
<reference evidence="2 3" key="1">
    <citation type="journal article" date="2018" name="Evol. Lett.">
        <title>Horizontal gene cluster transfer increased hallucinogenic mushroom diversity.</title>
        <authorList>
            <person name="Reynolds H.T."/>
            <person name="Vijayakumar V."/>
            <person name="Gluck-Thaler E."/>
            <person name="Korotkin H.B."/>
            <person name="Matheny P.B."/>
            <person name="Slot J.C."/>
        </authorList>
    </citation>
    <scope>NUCLEOTIDE SEQUENCE [LARGE SCALE GENOMIC DNA]</scope>
    <source>
        <strain evidence="2 3">2631</strain>
    </source>
</reference>
<comment type="caution">
    <text evidence="2">The sequence shown here is derived from an EMBL/GenBank/DDBJ whole genome shotgun (WGS) entry which is preliminary data.</text>
</comment>
<proteinExistence type="predicted"/>
<protein>
    <submittedName>
        <fullName evidence="2">Uncharacterized protein</fullName>
    </submittedName>
</protein>
<sequence>MPYALRSASHSVQNSPSVTSKGSTLRVEDLEVATPSGTPRKVPQCSKCKRPRAGHPRSGCPYVDSPAKEKEQQRGNTLERHLSDALESMAIASPGRVLERESEEDTKTFIRNRRRLSAQPPMHSSESLLSLSTSSNEIVARLLEPGVFNDSAEDDDEANSGNTSRIVRWQETIATPSPIRTTRGKTPARSPMPGTLIPPTPDSSFASSEGLPTKEEIVSAQLSYSADPTPPINVESLSSLRSSNTARRVQPSSNTARVAQPLGRTMSAVERDVFVSKLADEAAATIYIIPKADVTDVVTKATSLKYSTAISMSEDENDAQALVILGRDESAVDTLFKKIEKENRKAYLSAMAQEGGKGGSSLKTAAGAALIGAVTTWAGLAFS</sequence>
<feature type="region of interest" description="Disordered" evidence="1">
    <location>
        <begin position="1"/>
        <end position="78"/>
    </location>
</feature>
<organism evidence="2 3">
    <name type="scientific">Psilocybe cyanescens</name>
    <dbReference type="NCBI Taxonomy" id="93625"/>
    <lineage>
        <taxon>Eukaryota</taxon>
        <taxon>Fungi</taxon>
        <taxon>Dikarya</taxon>
        <taxon>Basidiomycota</taxon>
        <taxon>Agaricomycotina</taxon>
        <taxon>Agaricomycetes</taxon>
        <taxon>Agaricomycetidae</taxon>
        <taxon>Agaricales</taxon>
        <taxon>Agaricineae</taxon>
        <taxon>Strophariaceae</taxon>
        <taxon>Psilocybe</taxon>
    </lineage>
</organism>
<feature type="region of interest" description="Disordered" evidence="1">
    <location>
        <begin position="111"/>
        <end position="130"/>
    </location>
</feature>
<accession>A0A409VMW5</accession>
<name>A0A409VMW5_PSICY</name>
<keyword evidence="3" id="KW-1185">Reference proteome</keyword>
<dbReference type="OrthoDB" id="3263613at2759"/>